<name>A0A1I6NT69_9CAUL</name>
<dbReference type="OrthoDB" id="7206861at2"/>
<sequence>MFRVEAARRTAAAAAALLLTGCATGASVGSTAERLAELEQACRARGGVLVSSGGPPTGRPEVDNHCRIVGGATRLPGG</sequence>
<evidence type="ECO:0000313" key="2">
    <source>
        <dbReference type="EMBL" id="SFS31133.1"/>
    </source>
</evidence>
<evidence type="ECO:0000256" key="1">
    <source>
        <dbReference type="SAM" id="SignalP"/>
    </source>
</evidence>
<reference evidence="3" key="1">
    <citation type="submission" date="2016-10" db="EMBL/GenBank/DDBJ databases">
        <authorList>
            <person name="Varghese N."/>
            <person name="Submissions S."/>
        </authorList>
    </citation>
    <scope>NUCLEOTIDE SEQUENCE [LARGE SCALE GENOMIC DNA]</scope>
    <source>
        <strain evidence="3">CGMCC 1.10683</strain>
    </source>
</reference>
<protein>
    <recommendedName>
        <fullName evidence="4">Secreted protein</fullName>
    </recommendedName>
</protein>
<keyword evidence="3" id="KW-1185">Reference proteome</keyword>
<dbReference type="PROSITE" id="PS51257">
    <property type="entry name" value="PROKAR_LIPOPROTEIN"/>
    <property type="match status" value="1"/>
</dbReference>
<dbReference type="EMBL" id="FOZV01000001">
    <property type="protein sequence ID" value="SFS31133.1"/>
    <property type="molecule type" value="Genomic_DNA"/>
</dbReference>
<dbReference type="AlphaFoldDB" id="A0A1I6NT69"/>
<dbReference type="STRING" id="871741.SAMN05192570_0476"/>
<organism evidence="2 3">
    <name type="scientific">Brevundimonas viscosa</name>
    <dbReference type="NCBI Taxonomy" id="871741"/>
    <lineage>
        <taxon>Bacteria</taxon>
        <taxon>Pseudomonadati</taxon>
        <taxon>Pseudomonadota</taxon>
        <taxon>Alphaproteobacteria</taxon>
        <taxon>Caulobacterales</taxon>
        <taxon>Caulobacteraceae</taxon>
        <taxon>Brevundimonas</taxon>
    </lineage>
</organism>
<accession>A0A1I6NT69</accession>
<proteinExistence type="predicted"/>
<evidence type="ECO:0000313" key="3">
    <source>
        <dbReference type="Proteomes" id="UP000198788"/>
    </source>
</evidence>
<keyword evidence="1" id="KW-0732">Signal</keyword>
<gene>
    <name evidence="2" type="ORF">SAMN05192570_0476</name>
</gene>
<dbReference type="RefSeq" id="WP_092306364.1">
    <property type="nucleotide sequence ID" value="NZ_FOZV01000001.1"/>
</dbReference>
<evidence type="ECO:0008006" key="4">
    <source>
        <dbReference type="Google" id="ProtNLM"/>
    </source>
</evidence>
<dbReference type="Proteomes" id="UP000198788">
    <property type="component" value="Unassembled WGS sequence"/>
</dbReference>
<feature type="signal peptide" evidence="1">
    <location>
        <begin position="1"/>
        <end position="25"/>
    </location>
</feature>
<feature type="chain" id="PRO_5011442364" description="Secreted protein" evidence="1">
    <location>
        <begin position="26"/>
        <end position="78"/>
    </location>
</feature>